<dbReference type="NCBIfam" id="TIGR00093">
    <property type="entry name" value="pseudouridine synthase"/>
    <property type="match status" value="1"/>
</dbReference>
<evidence type="ECO:0000313" key="8">
    <source>
        <dbReference type="EMBL" id="PIW18702.1"/>
    </source>
</evidence>
<evidence type="ECO:0000256" key="5">
    <source>
        <dbReference type="RuleBase" id="RU003887"/>
    </source>
</evidence>
<dbReference type="PANTHER" id="PTHR47683:SF2">
    <property type="entry name" value="RNA-BINDING S4 DOMAIN-CONTAINING PROTEIN"/>
    <property type="match status" value="1"/>
</dbReference>
<comment type="caution">
    <text evidence="8">The sequence shown here is derived from an EMBL/GenBank/DDBJ whole genome shotgun (WGS) entry which is preliminary data.</text>
</comment>
<gene>
    <name evidence="8" type="ORF">COW36_05245</name>
</gene>
<dbReference type="Gene3D" id="3.10.290.10">
    <property type="entry name" value="RNA-binding S4 domain"/>
    <property type="match status" value="1"/>
</dbReference>
<dbReference type="PROSITE" id="PS50889">
    <property type="entry name" value="S4"/>
    <property type="match status" value="1"/>
</dbReference>
<protein>
    <recommendedName>
        <fullName evidence="5">Pseudouridine synthase</fullName>
        <ecNumber evidence="5">5.4.99.-</ecNumber>
    </recommendedName>
</protein>
<dbReference type="InterPro" id="IPR036986">
    <property type="entry name" value="S4_RNA-bd_sf"/>
</dbReference>
<dbReference type="PROSITE" id="PS01149">
    <property type="entry name" value="PSI_RSU"/>
    <property type="match status" value="1"/>
</dbReference>
<evidence type="ECO:0000259" key="7">
    <source>
        <dbReference type="SMART" id="SM00363"/>
    </source>
</evidence>
<dbReference type="GO" id="GO:0000455">
    <property type="term" value="P:enzyme-directed rRNA pseudouridine synthesis"/>
    <property type="evidence" value="ECO:0007669"/>
    <property type="project" value="UniProtKB-ARBA"/>
</dbReference>
<dbReference type="SUPFAM" id="SSF55174">
    <property type="entry name" value="Alpha-L RNA-binding motif"/>
    <property type="match status" value="1"/>
</dbReference>
<dbReference type="EMBL" id="PFFQ01000012">
    <property type="protein sequence ID" value="PIW18702.1"/>
    <property type="molecule type" value="Genomic_DNA"/>
</dbReference>
<proteinExistence type="inferred from homology"/>
<dbReference type="FunFam" id="3.10.290.10:FF:000003">
    <property type="entry name" value="Pseudouridine synthase"/>
    <property type="match status" value="1"/>
</dbReference>
<accession>A0A2M7G9B8</accession>
<dbReference type="InterPro" id="IPR006145">
    <property type="entry name" value="PsdUridine_synth_RsuA/RluA"/>
</dbReference>
<evidence type="ECO:0000313" key="9">
    <source>
        <dbReference type="Proteomes" id="UP000231019"/>
    </source>
</evidence>
<dbReference type="InterPro" id="IPR002942">
    <property type="entry name" value="S4_RNA-bd"/>
</dbReference>
<dbReference type="GO" id="GO:0120159">
    <property type="term" value="F:rRNA pseudouridine synthase activity"/>
    <property type="evidence" value="ECO:0007669"/>
    <property type="project" value="UniProtKB-ARBA"/>
</dbReference>
<evidence type="ECO:0000256" key="4">
    <source>
        <dbReference type="PROSITE-ProRule" id="PRU00182"/>
    </source>
</evidence>
<dbReference type="Proteomes" id="UP000231019">
    <property type="component" value="Unassembled WGS sequence"/>
</dbReference>
<feature type="region of interest" description="Disordered" evidence="6">
    <location>
        <begin position="244"/>
        <end position="322"/>
    </location>
</feature>
<evidence type="ECO:0000256" key="3">
    <source>
        <dbReference type="ARBA" id="ARBA00023235"/>
    </source>
</evidence>
<dbReference type="EC" id="5.4.99.-" evidence="5"/>
<keyword evidence="3 5" id="KW-0413">Isomerase</keyword>
<dbReference type="AlphaFoldDB" id="A0A2M7G9B8"/>
<dbReference type="Gene3D" id="3.30.70.1560">
    <property type="entry name" value="Alpha-L RNA-binding motif"/>
    <property type="match status" value="1"/>
</dbReference>
<comment type="similarity">
    <text evidence="1 5">Belongs to the pseudouridine synthase RsuA family.</text>
</comment>
<feature type="compositionally biased region" description="Polar residues" evidence="6">
    <location>
        <begin position="290"/>
        <end position="305"/>
    </location>
</feature>
<dbReference type="InterPro" id="IPR020094">
    <property type="entry name" value="TruA/RsuA/RluB/E/F_N"/>
</dbReference>
<dbReference type="GO" id="GO:0003723">
    <property type="term" value="F:RNA binding"/>
    <property type="evidence" value="ECO:0007669"/>
    <property type="project" value="UniProtKB-KW"/>
</dbReference>
<dbReference type="SUPFAM" id="SSF55120">
    <property type="entry name" value="Pseudouridine synthase"/>
    <property type="match status" value="1"/>
</dbReference>
<keyword evidence="2 4" id="KW-0694">RNA-binding</keyword>
<feature type="compositionally biased region" description="Basic residues" evidence="6">
    <location>
        <begin position="313"/>
        <end position="322"/>
    </location>
</feature>
<dbReference type="InterPro" id="IPR050343">
    <property type="entry name" value="RsuA_PseudoU_synthase"/>
</dbReference>
<feature type="domain" description="RNA-binding S4" evidence="7">
    <location>
        <begin position="4"/>
        <end position="64"/>
    </location>
</feature>
<dbReference type="InterPro" id="IPR042092">
    <property type="entry name" value="PsdUridine_s_RsuA/RluB/E/F_cat"/>
</dbReference>
<dbReference type="InterPro" id="IPR000748">
    <property type="entry name" value="PsdUridine_synth_RsuA/RluB/E/F"/>
</dbReference>
<dbReference type="Gene3D" id="3.30.70.580">
    <property type="entry name" value="Pseudouridine synthase I, catalytic domain, N-terminal subdomain"/>
    <property type="match status" value="1"/>
</dbReference>
<dbReference type="GO" id="GO:0005829">
    <property type="term" value="C:cytosol"/>
    <property type="evidence" value="ECO:0007669"/>
    <property type="project" value="UniProtKB-ARBA"/>
</dbReference>
<dbReference type="CDD" id="cd02870">
    <property type="entry name" value="PseudoU_synth_RsuA_like"/>
    <property type="match status" value="1"/>
</dbReference>
<dbReference type="SMART" id="SM00363">
    <property type="entry name" value="S4"/>
    <property type="match status" value="1"/>
</dbReference>
<evidence type="ECO:0000256" key="6">
    <source>
        <dbReference type="SAM" id="MobiDB-lite"/>
    </source>
</evidence>
<dbReference type="Pfam" id="PF00849">
    <property type="entry name" value="PseudoU_synth_2"/>
    <property type="match status" value="1"/>
</dbReference>
<dbReference type="CDD" id="cd00165">
    <property type="entry name" value="S4"/>
    <property type="match status" value="1"/>
</dbReference>
<dbReference type="PANTHER" id="PTHR47683">
    <property type="entry name" value="PSEUDOURIDINE SYNTHASE FAMILY PROTEIN-RELATED"/>
    <property type="match status" value="1"/>
</dbReference>
<dbReference type="InterPro" id="IPR020103">
    <property type="entry name" value="PsdUridine_synth_cat_dom_sf"/>
</dbReference>
<evidence type="ECO:0000256" key="2">
    <source>
        <dbReference type="ARBA" id="ARBA00022884"/>
    </source>
</evidence>
<name>A0A2M7G9B8_9BACT</name>
<dbReference type="Pfam" id="PF01479">
    <property type="entry name" value="S4"/>
    <property type="match status" value="1"/>
</dbReference>
<dbReference type="InterPro" id="IPR018496">
    <property type="entry name" value="PsdUridine_synth_RsuA/RluB_CS"/>
</dbReference>
<organism evidence="8 9">
    <name type="scientific">bacterium (Candidatus Blackallbacteria) CG17_big_fil_post_rev_8_21_14_2_50_48_46</name>
    <dbReference type="NCBI Taxonomy" id="2014261"/>
    <lineage>
        <taxon>Bacteria</taxon>
        <taxon>Candidatus Blackallbacteria</taxon>
    </lineage>
</organism>
<feature type="compositionally biased region" description="Basic and acidic residues" evidence="6">
    <location>
        <begin position="254"/>
        <end position="269"/>
    </location>
</feature>
<sequence length="322" mass="36315">MEKMRLQKFLAQAGAGSRRSSEQLILSGRVKVNGSVCDVLGTSVTPGQDRVQLDGREVLLPEQKFYYMLNKPEGYMVSRSDPHQPQTIYTLLPPEFEILHPVGRLDQNSCGLLLLTNDGDLTDKLLHPRFKMEKVYRVQVKGRVTELTLKYLSEGVELSDGKTLPARVVRLRQRSDHPWLEFTLKEGRNRQIRRMCRAVGLDVIYLERVAFGPLHLSKMPVGAWRELTEEEIRSLLKKTEKISLKPTVGSESPARVRENLAPRHPEVRIKTPKPPPAGKPGALPKEPPTSRRTGFSKPSSFSPRHSGTGRGSHSTRKPGPRR</sequence>
<reference evidence="8 9" key="1">
    <citation type="submission" date="2017-09" db="EMBL/GenBank/DDBJ databases">
        <title>Depth-based differentiation of microbial function through sediment-hosted aquifers and enrichment of novel symbionts in the deep terrestrial subsurface.</title>
        <authorList>
            <person name="Probst A.J."/>
            <person name="Ladd B."/>
            <person name="Jarett J.K."/>
            <person name="Geller-Mcgrath D.E."/>
            <person name="Sieber C.M."/>
            <person name="Emerson J.B."/>
            <person name="Anantharaman K."/>
            <person name="Thomas B.C."/>
            <person name="Malmstrom R."/>
            <person name="Stieglmeier M."/>
            <person name="Klingl A."/>
            <person name="Woyke T."/>
            <person name="Ryan C.M."/>
            <person name="Banfield J.F."/>
        </authorList>
    </citation>
    <scope>NUCLEOTIDE SEQUENCE [LARGE SCALE GENOMIC DNA]</scope>
    <source>
        <strain evidence="8">CG17_big_fil_post_rev_8_21_14_2_50_48_46</strain>
    </source>
</reference>
<evidence type="ECO:0000256" key="1">
    <source>
        <dbReference type="ARBA" id="ARBA00008348"/>
    </source>
</evidence>
<dbReference type="FunFam" id="3.30.70.1560:FF:000001">
    <property type="entry name" value="Pseudouridine synthase"/>
    <property type="match status" value="1"/>
</dbReference>